<dbReference type="GO" id="GO:0016787">
    <property type="term" value="F:hydrolase activity"/>
    <property type="evidence" value="ECO:0007669"/>
    <property type="project" value="UniProtKB-KW"/>
</dbReference>
<comment type="caution">
    <text evidence="1">The sequence shown here is derived from an EMBL/GenBank/DDBJ whole genome shotgun (WGS) entry which is preliminary data.</text>
</comment>
<sequence>MGKGQFSQLLLHTAVPSTCDSRAQSHFLTLSNCFRSLYVLSFQAPVIPELSLRRQDYKLLAVILKPGTSFGPVSPTAMSSMDIELYKHAFEKKGAATAALNYYRALLPLITYAPLPRVWEALRRILRMPVCAAMADNDLALEPSLMDNLEKVAPISETHLFKNCSHWMPFDQPDAVSNLIREFCKKHPLKND</sequence>
<dbReference type="SUPFAM" id="SSF53474">
    <property type="entry name" value="alpha/beta-Hydrolases"/>
    <property type="match status" value="1"/>
</dbReference>
<keyword evidence="2" id="KW-1185">Reference proteome</keyword>
<dbReference type="InterPro" id="IPR029058">
    <property type="entry name" value="AB_hydrolase_fold"/>
</dbReference>
<name>A0ABQ7GPQ0_DUNSA</name>
<proteinExistence type="predicted"/>
<protein>
    <submittedName>
        <fullName evidence="1">Alpha/Beta hydrolase protein</fullName>
    </submittedName>
</protein>
<dbReference type="PANTHER" id="PTHR43329">
    <property type="entry name" value="EPOXIDE HYDROLASE"/>
    <property type="match status" value="1"/>
</dbReference>
<dbReference type="Gene3D" id="3.40.50.1820">
    <property type="entry name" value="alpha/beta hydrolase"/>
    <property type="match status" value="1"/>
</dbReference>
<dbReference type="Proteomes" id="UP000815325">
    <property type="component" value="Unassembled WGS sequence"/>
</dbReference>
<gene>
    <name evidence="1" type="ORF">DUNSADRAFT_5700</name>
</gene>
<dbReference type="EMBL" id="MU069653">
    <property type="protein sequence ID" value="KAF5836583.1"/>
    <property type="molecule type" value="Genomic_DNA"/>
</dbReference>
<evidence type="ECO:0000313" key="1">
    <source>
        <dbReference type="EMBL" id="KAF5836583.1"/>
    </source>
</evidence>
<reference evidence="1" key="1">
    <citation type="submission" date="2017-08" db="EMBL/GenBank/DDBJ databases">
        <authorList>
            <person name="Polle J.E."/>
            <person name="Barry K."/>
            <person name="Cushman J."/>
            <person name="Schmutz J."/>
            <person name="Tran D."/>
            <person name="Hathwaick L.T."/>
            <person name="Yim W.C."/>
            <person name="Jenkins J."/>
            <person name="Mckie-Krisberg Z.M."/>
            <person name="Prochnik S."/>
            <person name="Lindquist E."/>
            <person name="Dockter R.B."/>
            <person name="Adam C."/>
            <person name="Molina H."/>
            <person name="Bunkerborg J."/>
            <person name="Jin E."/>
            <person name="Buchheim M."/>
            <person name="Magnuson J."/>
        </authorList>
    </citation>
    <scope>NUCLEOTIDE SEQUENCE</scope>
    <source>
        <strain evidence="1">CCAP 19/18</strain>
    </source>
</reference>
<keyword evidence="1" id="KW-0378">Hydrolase</keyword>
<evidence type="ECO:0000313" key="2">
    <source>
        <dbReference type="Proteomes" id="UP000815325"/>
    </source>
</evidence>
<organism evidence="1 2">
    <name type="scientific">Dunaliella salina</name>
    <name type="common">Green alga</name>
    <name type="synonym">Protococcus salinus</name>
    <dbReference type="NCBI Taxonomy" id="3046"/>
    <lineage>
        <taxon>Eukaryota</taxon>
        <taxon>Viridiplantae</taxon>
        <taxon>Chlorophyta</taxon>
        <taxon>core chlorophytes</taxon>
        <taxon>Chlorophyceae</taxon>
        <taxon>CS clade</taxon>
        <taxon>Chlamydomonadales</taxon>
        <taxon>Dunaliellaceae</taxon>
        <taxon>Dunaliella</taxon>
    </lineage>
</organism>
<accession>A0ABQ7GPQ0</accession>